<reference evidence="1" key="1">
    <citation type="submission" date="2021-06" db="EMBL/GenBank/DDBJ databases">
        <authorList>
            <person name="Kallberg Y."/>
            <person name="Tangrot J."/>
            <person name="Rosling A."/>
        </authorList>
    </citation>
    <scope>NUCLEOTIDE SEQUENCE</scope>
    <source>
        <strain evidence="1">FL966</strain>
    </source>
</reference>
<evidence type="ECO:0000313" key="2">
    <source>
        <dbReference type="Proteomes" id="UP000789759"/>
    </source>
</evidence>
<proteinExistence type="predicted"/>
<dbReference type="Proteomes" id="UP000789759">
    <property type="component" value="Unassembled WGS sequence"/>
</dbReference>
<protein>
    <submittedName>
        <fullName evidence="1">9857_t:CDS:1</fullName>
    </submittedName>
</protein>
<evidence type="ECO:0000313" key="1">
    <source>
        <dbReference type="EMBL" id="CAG8558817.1"/>
    </source>
</evidence>
<name>A0A9N9BCE4_9GLOM</name>
<keyword evidence="2" id="KW-1185">Reference proteome</keyword>
<sequence length="224" mass="25554">MKTEALETTYGEEEANQKDMFHCESPVFSISSRLLSDNKLYKKRLKKIKKESKDAVDIKALLKKIKHFATTEDEAIHHIKSARSRILNKTVILNIGIVSIKDQILGTSPIEDKKSILQNKKETDNIAQNVKGIMHSHVIIAMDWNTMQIIVFQDQTDSLLKKSQVSLEKQDKLCKVGITADYPWASQQLEVGNRMASKVTTHLLRFNSHWQCPTTEAVNCFTQD</sequence>
<dbReference type="EMBL" id="CAJVQA010002836">
    <property type="protein sequence ID" value="CAG8558817.1"/>
    <property type="molecule type" value="Genomic_DNA"/>
</dbReference>
<gene>
    <name evidence="1" type="ORF">CPELLU_LOCUS5105</name>
</gene>
<comment type="caution">
    <text evidence="1">The sequence shown here is derived from an EMBL/GenBank/DDBJ whole genome shotgun (WGS) entry which is preliminary data.</text>
</comment>
<dbReference type="AlphaFoldDB" id="A0A9N9BCE4"/>
<organism evidence="1 2">
    <name type="scientific">Cetraspora pellucida</name>
    <dbReference type="NCBI Taxonomy" id="1433469"/>
    <lineage>
        <taxon>Eukaryota</taxon>
        <taxon>Fungi</taxon>
        <taxon>Fungi incertae sedis</taxon>
        <taxon>Mucoromycota</taxon>
        <taxon>Glomeromycotina</taxon>
        <taxon>Glomeromycetes</taxon>
        <taxon>Diversisporales</taxon>
        <taxon>Gigasporaceae</taxon>
        <taxon>Cetraspora</taxon>
    </lineage>
</organism>
<accession>A0A9N9BCE4</accession>